<keyword evidence="4" id="KW-0564">Palmitate</keyword>
<keyword evidence="5" id="KW-0998">Cell outer membrane</keyword>
<evidence type="ECO:0000256" key="6">
    <source>
        <dbReference type="ARBA" id="ARBA00023288"/>
    </source>
</evidence>
<evidence type="ECO:0000313" key="10">
    <source>
        <dbReference type="Proteomes" id="UP000273143"/>
    </source>
</evidence>
<dbReference type="KEGG" id="emo:DM558_11435"/>
<keyword evidence="10" id="KW-1185">Reference proteome</keyword>
<evidence type="ECO:0000256" key="3">
    <source>
        <dbReference type="ARBA" id="ARBA00023136"/>
    </source>
</evidence>
<keyword evidence="6" id="KW-0449">Lipoprotein</keyword>
<evidence type="ECO:0000256" key="7">
    <source>
        <dbReference type="SAM" id="MobiDB-lite"/>
    </source>
</evidence>
<evidence type="ECO:0000256" key="2">
    <source>
        <dbReference type="ARBA" id="ARBA00022729"/>
    </source>
</evidence>
<evidence type="ECO:0000313" key="9">
    <source>
        <dbReference type="EMBL" id="AZS51345.1"/>
    </source>
</evidence>
<evidence type="ECO:0000256" key="1">
    <source>
        <dbReference type="ARBA" id="ARBA00004459"/>
    </source>
</evidence>
<dbReference type="NCBIfam" id="NF047847">
    <property type="entry name" value="SS_mature_LptM"/>
    <property type="match status" value="1"/>
</dbReference>
<reference evidence="10" key="1">
    <citation type="submission" date="2018-06" db="EMBL/GenBank/DDBJ databases">
        <title>Complete genome of Pseudomonas insecticola strain QZS01.</title>
        <authorList>
            <person name="Wang J."/>
            <person name="Su Q."/>
        </authorList>
    </citation>
    <scope>NUCLEOTIDE SEQUENCE [LARGE SCALE GENOMIC DNA]</scope>
    <source>
        <strain evidence="10">QZS01</strain>
    </source>
</reference>
<comment type="subcellular location">
    <subcellularLocation>
        <location evidence="1">Cell outer membrane</location>
        <topology evidence="1">Lipid-anchor</topology>
    </subcellularLocation>
</comment>
<evidence type="ECO:0000256" key="8">
    <source>
        <dbReference type="SAM" id="SignalP"/>
    </source>
</evidence>
<dbReference type="RefSeq" id="WP_127164106.1">
    <property type="nucleotide sequence ID" value="NZ_CP029822.1"/>
</dbReference>
<dbReference type="InterPro" id="IPR032831">
    <property type="entry name" value="LptM_cons"/>
</dbReference>
<feature type="signal peptide" evidence="8">
    <location>
        <begin position="1"/>
        <end position="19"/>
    </location>
</feature>
<dbReference type="Pfam" id="PF13627">
    <property type="entry name" value="LptM_cons"/>
    <property type="match status" value="1"/>
</dbReference>
<feature type="region of interest" description="Disordered" evidence="7">
    <location>
        <begin position="34"/>
        <end position="62"/>
    </location>
</feature>
<dbReference type="GO" id="GO:0009279">
    <property type="term" value="C:cell outer membrane"/>
    <property type="evidence" value="ECO:0007669"/>
    <property type="project" value="UniProtKB-SubCell"/>
</dbReference>
<gene>
    <name evidence="9" type="ORF">DM558_11435</name>
</gene>
<dbReference type="EMBL" id="CP029822">
    <property type="protein sequence ID" value="AZS51345.1"/>
    <property type="molecule type" value="Genomic_DNA"/>
</dbReference>
<proteinExistence type="predicted"/>
<organism evidence="9 10">
    <name type="scientific">Entomomonas moraniae</name>
    <dbReference type="NCBI Taxonomy" id="2213226"/>
    <lineage>
        <taxon>Bacteria</taxon>
        <taxon>Pseudomonadati</taxon>
        <taxon>Pseudomonadota</taxon>
        <taxon>Gammaproteobacteria</taxon>
        <taxon>Pseudomonadales</taxon>
        <taxon>Pseudomonadaceae</taxon>
        <taxon>Entomomonas</taxon>
    </lineage>
</organism>
<keyword evidence="2 8" id="KW-0732">Signal</keyword>
<accession>A0A3S9XFY7</accession>
<feature type="chain" id="PRO_5019276855" description="Lipoprotein" evidence="8">
    <location>
        <begin position="20"/>
        <end position="62"/>
    </location>
</feature>
<evidence type="ECO:0008006" key="11">
    <source>
        <dbReference type="Google" id="ProtNLM"/>
    </source>
</evidence>
<name>A0A3S9XFY7_9GAMM</name>
<sequence length="62" mass="6883">MKSSFLSIIMLTVASFMLAACGQKGPLYLPEKQEQPIITTQPSHTNTTQQEIKKTEAVEDTQ</sequence>
<evidence type="ECO:0000256" key="5">
    <source>
        <dbReference type="ARBA" id="ARBA00023237"/>
    </source>
</evidence>
<dbReference type="PROSITE" id="PS51257">
    <property type="entry name" value="PROKAR_LIPOPROTEIN"/>
    <property type="match status" value="1"/>
</dbReference>
<protein>
    <recommendedName>
        <fullName evidence="11">Lipoprotein</fullName>
    </recommendedName>
</protein>
<feature type="compositionally biased region" description="Polar residues" evidence="7">
    <location>
        <begin position="36"/>
        <end position="50"/>
    </location>
</feature>
<dbReference type="Proteomes" id="UP000273143">
    <property type="component" value="Chromosome"/>
</dbReference>
<feature type="compositionally biased region" description="Basic and acidic residues" evidence="7">
    <location>
        <begin position="51"/>
        <end position="62"/>
    </location>
</feature>
<evidence type="ECO:0000256" key="4">
    <source>
        <dbReference type="ARBA" id="ARBA00023139"/>
    </source>
</evidence>
<dbReference type="AlphaFoldDB" id="A0A3S9XFY7"/>
<keyword evidence="3" id="KW-0472">Membrane</keyword>